<proteinExistence type="predicted"/>
<dbReference type="Proteomes" id="UP000886520">
    <property type="component" value="Chromosome 21"/>
</dbReference>
<gene>
    <name evidence="3" type="ORF">GOP47_0021964</name>
</gene>
<evidence type="ECO:0000256" key="2">
    <source>
        <dbReference type="ARBA" id="ARBA00022737"/>
    </source>
</evidence>
<keyword evidence="2" id="KW-0677">Repeat</keyword>
<dbReference type="Gene3D" id="2.130.10.10">
    <property type="entry name" value="YVTN repeat-like/Quinoprotein amine dehydrogenase"/>
    <property type="match status" value="1"/>
</dbReference>
<dbReference type="EMBL" id="JABFUD020000021">
    <property type="protein sequence ID" value="KAI5063417.1"/>
    <property type="molecule type" value="Genomic_DNA"/>
</dbReference>
<accession>A0A9D4U9B9</accession>
<organism evidence="3 4">
    <name type="scientific">Adiantum capillus-veneris</name>
    <name type="common">Maidenhair fern</name>
    <dbReference type="NCBI Taxonomy" id="13818"/>
    <lineage>
        <taxon>Eukaryota</taxon>
        <taxon>Viridiplantae</taxon>
        <taxon>Streptophyta</taxon>
        <taxon>Embryophyta</taxon>
        <taxon>Tracheophyta</taxon>
        <taxon>Polypodiopsida</taxon>
        <taxon>Polypodiidae</taxon>
        <taxon>Polypodiales</taxon>
        <taxon>Pteridineae</taxon>
        <taxon>Pteridaceae</taxon>
        <taxon>Vittarioideae</taxon>
        <taxon>Adiantum</taxon>
    </lineage>
</organism>
<dbReference type="SUPFAM" id="SSF50978">
    <property type="entry name" value="WD40 repeat-like"/>
    <property type="match status" value="1"/>
</dbReference>
<reference evidence="3" key="1">
    <citation type="submission" date="2021-01" db="EMBL/GenBank/DDBJ databases">
        <title>Adiantum capillus-veneris genome.</title>
        <authorList>
            <person name="Fang Y."/>
            <person name="Liao Q."/>
        </authorList>
    </citation>
    <scope>NUCLEOTIDE SEQUENCE</scope>
    <source>
        <strain evidence="3">H3</strain>
        <tissue evidence="3">Leaf</tissue>
    </source>
</reference>
<name>A0A9D4U9B9_ADICA</name>
<keyword evidence="4" id="KW-1185">Reference proteome</keyword>
<evidence type="ECO:0000256" key="1">
    <source>
        <dbReference type="ARBA" id="ARBA00022574"/>
    </source>
</evidence>
<evidence type="ECO:0000313" key="4">
    <source>
        <dbReference type="Proteomes" id="UP000886520"/>
    </source>
</evidence>
<dbReference type="InterPro" id="IPR015943">
    <property type="entry name" value="WD40/YVTN_repeat-like_dom_sf"/>
</dbReference>
<dbReference type="PANTHER" id="PTHR22850">
    <property type="entry name" value="WD40 REPEAT FAMILY"/>
    <property type="match status" value="1"/>
</dbReference>
<protein>
    <submittedName>
        <fullName evidence="3">Uncharacterized protein</fullName>
    </submittedName>
</protein>
<evidence type="ECO:0000313" key="3">
    <source>
        <dbReference type="EMBL" id="KAI5063417.1"/>
    </source>
</evidence>
<sequence length="92" mass="9970">MGPNCATKLASSGDYNTMKIWDLTRIDTQEDATSAGGPPPCPKPLFTHAVHSSMVPDFSWCEISEGMIASIDTDANLQTWQMGARATTLEHN</sequence>
<keyword evidence="1" id="KW-0853">WD repeat</keyword>
<dbReference type="AlphaFoldDB" id="A0A9D4U9B9"/>
<dbReference type="InterPro" id="IPR036322">
    <property type="entry name" value="WD40_repeat_dom_sf"/>
</dbReference>
<dbReference type="InterPro" id="IPR050459">
    <property type="entry name" value="WD_repeat_RBAP46/RBAP48/MSI1"/>
</dbReference>
<comment type="caution">
    <text evidence="3">The sequence shown here is derived from an EMBL/GenBank/DDBJ whole genome shotgun (WGS) entry which is preliminary data.</text>
</comment>